<dbReference type="PANTHER" id="PTHR30244">
    <property type="entry name" value="TRANSAMINASE"/>
    <property type="match status" value="1"/>
</dbReference>
<dbReference type="GO" id="GO:0008483">
    <property type="term" value="F:transaminase activity"/>
    <property type="evidence" value="ECO:0007669"/>
    <property type="project" value="UniProtKB-KW"/>
</dbReference>
<dbReference type="Gene3D" id="3.90.1150.10">
    <property type="entry name" value="Aspartate Aminotransferase, domain 1"/>
    <property type="match status" value="1"/>
</dbReference>
<dbReference type="PANTHER" id="PTHR30244:SF42">
    <property type="entry name" value="UDP-2-ACETAMIDO-2-DEOXY-3-OXO-D-GLUCURONATE AMINOTRANSFERASE"/>
    <property type="match status" value="1"/>
</dbReference>
<dbReference type="CDD" id="cd00616">
    <property type="entry name" value="AHBA_syn"/>
    <property type="match status" value="1"/>
</dbReference>
<dbReference type="Pfam" id="PF01041">
    <property type="entry name" value="DegT_DnrJ_EryC1"/>
    <property type="match status" value="1"/>
</dbReference>
<dbReference type="InterPro" id="IPR015421">
    <property type="entry name" value="PyrdxlP-dep_Trfase_major"/>
</dbReference>
<keyword evidence="6" id="KW-0032">Aminotransferase</keyword>
<keyword evidence="6" id="KW-0808">Transferase</keyword>
<dbReference type="GO" id="GO:0000271">
    <property type="term" value="P:polysaccharide biosynthetic process"/>
    <property type="evidence" value="ECO:0007669"/>
    <property type="project" value="TreeGrafter"/>
</dbReference>
<protein>
    <submittedName>
        <fullName evidence="6">DegT/DnrJ/EryC1/StrS family aminotransferase</fullName>
    </submittedName>
</protein>
<evidence type="ECO:0000256" key="1">
    <source>
        <dbReference type="ARBA" id="ARBA00022898"/>
    </source>
</evidence>
<dbReference type="FunFam" id="3.40.640.10:FF:000089">
    <property type="entry name" value="Aminotransferase, DegT/DnrJ/EryC1/StrS family"/>
    <property type="match status" value="1"/>
</dbReference>
<accession>A0A927FTJ0</accession>
<name>A0A927FTJ0_9HYPH</name>
<feature type="modified residue" description="N6-(pyridoxal phosphate)lysine" evidence="4">
    <location>
        <position position="184"/>
    </location>
</feature>
<comment type="similarity">
    <text evidence="2 5">Belongs to the DegT/DnrJ/EryC1 family.</text>
</comment>
<dbReference type="PIRSF" id="PIRSF000390">
    <property type="entry name" value="PLP_StrS"/>
    <property type="match status" value="1"/>
</dbReference>
<dbReference type="Proteomes" id="UP000654108">
    <property type="component" value="Unassembled WGS sequence"/>
</dbReference>
<dbReference type="InterPro" id="IPR000653">
    <property type="entry name" value="DegT/StrS_aminotransferase"/>
</dbReference>
<evidence type="ECO:0000256" key="2">
    <source>
        <dbReference type="ARBA" id="ARBA00037999"/>
    </source>
</evidence>
<comment type="caution">
    <text evidence="6">The sequence shown here is derived from an EMBL/GenBank/DDBJ whole genome shotgun (WGS) entry which is preliminary data.</text>
</comment>
<evidence type="ECO:0000256" key="3">
    <source>
        <dbReference type="PIRSR" id="PIRSR000390-1"/>
    </source>
</evidence>
<evidence type="ECO:0000256" key="4">
    <source>
        <dbReference type="PIRSR" id="PIRSR000390-2"/>
    </source>
</evidence>
<keyword evidence="1 4" id="KW-0663">Pyridoxal phosphate</keyword>
<sequence>MPFIDLKTQYAELKQSIDARIQAVLDHGQYILGPEVAEMEQKLATYVGVRHCISVSSGTEALLIALMALGVGPGDEVITTPFTFAATVEVIVLVGAIPVFVDIEPDTYNIDPALVEEAITSKTKAIIPVSLYGQTADMMSLQTIAARHGLPIVEDAAQSLGATHHGRRSSGLSAFGCVSFFPSKPLGCYGDGGALLTDDDNLAKIAREIRVHGQERRYVHSRIGVGGRMDTIQCAIVLAKLERFEWEIERRIALGQTYLARLRGSNAVGLPVVRPENTSVWAQFTVRVADRSAVTESLKNAGVPTAVHYPVPMHKQPAYAGLCRVHGSLKNTEEASETVMSLPFHPYLSDEIVEKVVDALVAAVDR</sequence>
<feature type="active site" description="Proton acceptor" evidence="3">
    <location>
        <position position="184"/>
    </location>
</feature>
<keyword evidence="7" id="KW-1185">Reference proteome</keyword>
<evidence type="ECO:0000313" key="6">
    <source>
        <dbReference type="EMBL" id="MBD8066010.1"/>
    </source>
</evidence>
<evidence type="ECO:0000313" key="7">
    <source>
        <dbReference type="Proteomes" id="UP000654108"/>
    </source>
</evidence>
<proteinExistence type="inferred from homology"/>
<reference evidence="6" key="1">
    <citation type="submission" date="2020-09" db="EMBL/GenBank/DDBJ databases">
        <title>Genome seq and assembly of Devosia sp.</title>
        <authorList>
            <person name="Chhetri G."/>
        </authorList>
    </citation>
    <scope>NUCLEOTIDE SEQUENCE</scope>
    <source>
        <strain evidence="6">PTR5</strain>
    </source>
</reference>
<dbReference type="InterPro" id="IPR015422">
    <property type="entry name" value="PyrdxlP-dep_Trfase_small"/>
</dbReference>
<evidence type="ECO:0000256" key="5">
    <source>
        <dbReference type="RuleBase" id="RU004508"/>
    </source>
</evidence>
<organism evidence="6 7">
    <name type="scientific">Devosia oryzisoli</name>
    <dbReference type="NCBI Taxonomy" id="2774138"/>
    <lineage>
        <taxon>Bacteria</taxon>
        <taxon>Pseudomonadati</taxon>
        <taxon>Pseudomonadota</taxon>
        <taxon>Alphaproteobacteria</taxon>
        <taxon>Hyphomicrobiales</taxon>
        <taxon>Devosiaceae</taxon>
        <taxon>Devosia</taxon>
    </lineage>
</organism>
<dbReference type="Gene3D" id="3.40.640.10">
    <property type="entry name" value="Type I PLP-dependent aspartate aminotransferase-like (Major domain)"/>
    <property type="match status" value="1"/>
</dbReference>
<dbReference type="GO" id="GO:0030170">
    <property type="term" value="F:pyridoxal phosphate binding"/>
    <property type="evidence" value="ECO:0007669"/>
    <property type="project" value="UniProtKB-ARBA"/>
</dbReference>
<dbReference type="AlphaFoldDB" id="A0A927FTJ0"/>
<gene>
    <name evidence="6" type="ORF">IC608_11055</name>
</gene>
<dbReference type="EMBL" id="JACYFU010000002">
    <property type="protein sequence ID" value="MBD8066010.1"/>
    <property type="molecule type" value="Genomic_DNA"/>
</dbReference>
<dbReference type="SUPFAM" id="SSF53383">
    <property type="entry name" value="PLP-dependent transferases"/>
    <property type="match status" value="1"/>
</dbReference>
<dbReference type="InterPro" id="IPR015424">
    <property type="entry name" value="PyrdxlP-dep_Trfase"/>
</dbReference>